<dbReference type="PANTHER" id="PTHR46320">
    <property type="entry name" value="GLYCEROPHOSPHODIESTER PHOSPHODIESTERASE 1"/>
    <property type="match status" value="1"/>
</dbReference>
<gene>
    <name evidence="2" type="ORF">AB3X52_05910</name>
</gene>
<evidence type="ECO:0000313" key="3">
    <source>
        <dbReference type="Proteomes" id="UP001556631"/>
    </source>
</evidence>
<dbReference type="SUPFAM" id="SSF51695">
    <property type="entry name" value="PLC-like phosphodiesterases"/>
    <property type="match status" value="1"/>
</dbReference>
<evidence type="ECO:0000313" key="2">
    <source>
        <dbReference type="EMBL" id="MEX0427149.1"/>
    </source>
</evidence>
<proteinExistence type="predicted"/>
<organism evidence="2 3">
    <name type="scientific">Nocardioides eburneus</name>
    <dbReference type="NCBI Taxonomy" id="3231482"/>
    <lineage>
        <taxon>Bacteria</taxon>
        <taxon>Bacillati</taxon>
        <taxon>Actinomycetota</taxon>
        <taxon>Actinomycetes</taxon>
        <taxon>Propionibacteriales</taxon>
        <taxon>Nocardioidaceae</taxon>
        <taxon>Nocardioides</taxon>
    </lineage>
</organism>
<feature type="domain" description="GP-PDE" evidence="1">
    <location>
        <begin position="12"/>
        <end position="244"/>
    </location>
</feature>
<dbReference type="CDD" id="cd08556">
    <property type="entry name" value="GDPD"/>
    <property type="match status" value="1"/>
</dbReference>
<sequence>MAAKPVQPPAPVLVSAHRCGAGDDPQGENSLHALEHSVALGADFVEFDVRRRADGHLIVAHDLPDDGVQVLAYDALLESLDDRAGAHIDLKFGSPAELYDQLGACWEVEVVKRALKRLSPDRVVATTGRERAARALRDWADAEGVPLLVGLSIGSSLRGLAPRAAAASLLRQLAPEERLARSGANVLCANHGLALLRLRRVARRRGLRLLVWTVDAPALLRWWMRPGAAWMVTTNHPALALRDRRRARRCARRRTTDRMRP</sequence>
<dbReference type="PROSITE" id="PS51704">
    <property type="entry name" value="GP_PDE"/>
    <property type="match status" value="1"/>
</dbReference>
<dbReference type="InterPro" id="IPR030395">
    <property type="entry name" value="GP_PDE_dom"/>
</dbReference>
<evidence type="ECO:0000259" key="1">
    <source>
        <dbReference type="PROSITE" id="PS51704"/>
    </source>
</evidence>
<dbReference type="InterPro" id="IPR017946">
    <property type="entry name" value="PLC-like_Pdiesterase_TIM-brl"/>
</dbReference>
<dbReference type="RefSeq" id="WP_367992247.1">
    <property type="nucleotide sequence ID" value="NZ_JBFPJR010000007.1"/>
</dbReference>
<dbReference type="EMBL" id="JBFPJR010000007">
    <property type="protein sequence ID" value="MEX0427149.1"/>
    <property type="molecule type" value="Genomic_DNA"/>
</dbReference>
<accession>A0ABV3SW39</accession>
<name>A0ABV3SW39_9ACTN</name>
<dbReference type="Proteomes" id="UP001556631">
    <property type="component" value="Unassembled WGS sequence"/>
</dbReference>
<keyword evidence="3" id="KW-1185">Reference proteome</keyword>
<dbReference type="Pfam" id="PF03009">
    <property type="entry name" value="GDPD"/>
    <property type="match status" value="1"/>
</dbReference>
<reference evidence="2 3" key="1">
    <citation type="submission" date="2024-07" db="EMBL/GenBank/DDBJ databases">
        <authorList>
            <person name="Lee S."/>
            <person name="Kang M."/>
        </authorList>
    </citation>
    <scope>NUCLEOTIDE SEQUENCE [LARGE SCALE GENOMIC DNA]</scope>
    <source>
        <strain evidence="2 3">DS6</strain>
    </source>
</reference>
<protein>
    <submittedName>
        <fullName evidence="2">Glycerophosphodiester phosphodiesterase</fullName>
    </submittedName>
</protein>
<dbReference type="Gene3D" id="3.20.20.190">
    <property type="entry name" value="Phosphatidylinositol (PI) phosphodiesterase"/>
    <property type="match status" value="2"/>
</dbReference>
<dbReference type="PANTHER" id="PTHR46320:SF1">
    <property type="entry name" value="GLYCEROPHOSPHODIESTER PHOSPHODIESTERASE 1"/>
    <property type="match status" value="1"/>
</dbReference>
<comment type="caution">
    <text evidence="2">The sequence shown here is derived from an EMBL/GenBank/DDBJ whole genome shotgun (WGS) entry which is preliminary data.</text>
</comment>